<dbReference type="SUPFAM" id="SSF53822">
    <property type="entry name" value="Periplasmic binding protein-like I"/>
    <property type="match status" value="1"/>
</dbReference>
<accession>A0A0H2M5J1</accession>
<name>A0A0H2M5J1_VARPD</name>
<evidence type="ECO:0000256" key="1">
    <source>
        <dbReference type="ARBA" id="ARBA00010062"/>
    </source>
</evidence>
<dbReference type="AlphaFoldDB" id="A0A0H2M5J1"/>
<feature type="region of interest" description="Disordered" evidence="3">
    <location>
        <begin position="1"/>
        <end position="30"/>
    </location>
</feature>
<dbReference type="CDD" id="cd06358">
    <property type="entry name" value="PBP1_NHase"/>
    <property type="match status" value="1"/>
</dbReference>
<proteinExistence type="inferred from homology"/>
<comment type="caution">
    <text evidence="5">The sequence shown here is derived from an EMBL/GenBank/DDBJ whole genome shotgun (WGS) entry which is preliminary data.</text>
</comment>
<dbReference type="Gene3D" id="3.40.50.2300">
    <property type="match status" value="2"/>
</dbReference>
<feature type="domain" description="Leucine-binding protein" evidence="4">
    <location>
        <begin position="44"/>
        <end position="378"/>
    </location>
</feature>
<dbReference type="PANTHER" id="PTHR47628">
    <property type="match status" value="1"/>
</dbReference>
<evidence type="ECO:0000313" key="6">
    <source>
        <dbReference type="Proteomes" id="UP000035170"/>
    </source>
</evidence>
<dbReference type="PATRIC" id="fig|34073.19.peg.2816"/>
<keyword evidence="2" id="KW-0732">Signal</keyword>
<evidence type="ECO:0000313" key="5">
    <source>
        <dbReference type="EMBL" id="KLN56057.1"/>
    </source>
</evidence>
<evidence type="ECO:0000256" key="3">
    <source>
        <dbReference type="SAM" id="MobiDB-lite"/>
    </source>
</evidence>
<evidence type="ECO:0000256" key="2">
    <source>
        <dbReference type="ARBA" id="ARBA00022729"/>
    </source>
</evidence>
<dbReference type="Proteomes" id="UP000035170">
    <property type="component" value="Unassembled WGS sequence"/>
</dbReference>
<dbReference type="EMBL" id="JZWI01000013">
    <property type="protein sequence ID" value="KLN56057.1"/>
    <property type="molecule type" value="Genomic_DNA"/>
</dbReference>
<feature type="compositionally biased region" description="Low complexity" evidence="3">
    <location>
        <begin position="17"/>
        <end position="30"/>
    </location>
</feature>
<dbReference type="PANTHER" id="PTHR47628:SF1">
    <property type="entry name" value="ALIPHATIC AMIDASE EXPRESSION-REGULATING PROTEIN"/>
    <property type="match status" value="1"/>
</dbReference>
<dbReference type="InterPro" id="IPR028082">
    <property type="entry name" value="Peripla_BP_I"/>
</dbReference>
<evidence type="ECO:0000259" key="4">
    <source>
        <dbReference type="Pfam" id="PF13458"/>
    </source>
</evidence>
<comment type="similarity">
    <text evidence="1">Belongs to the leucine-binding protein family.</text>
</comment>
<protein>
    <submittedName>
        <fullName evidence="5">Aliphatic amidase expression-regulating protein</fullName>
    </submittedName>
</protein>
<keyword evidence="6" id="KW-1185">Reference proteome</keyword>
<sequence>MFSSPGSVMPRPPVFMPGGAPRRPPRSGAPFVRAERPALARQELQIALCVPLGGTAGIWGPSAMSSAKLAVAELNREAGIGGRGCRLLTVNAADDAPDIEATLIELVQAGDIDAIIGMHTSAVRQRILRAVGGQIPFVYTPLYEGGESTPGVFAIGETTARQLGPAIRWLGARKRPRRWFAIGNDYVWPHVSHRMARGYIAETGGELVGEMYVPFGTTDFSEALDALRQGRADAVVLSLVGQDAIEFNRAFGAAGLSRAMFRLSCAIGENELLGIGADNAEDLYVACGYFATLDTEANLAFKERYRSHFGERAPTLNTFGQSTYEGMHFLAALLERKRRPAACDERLGASPLRYRSARDAAYGADGITHTPIYLARAEGNVFRVITQL</sequence>
<reference evidence="5 6" key="1">
    <citation type="submission" date="2015-03" db="EMBL/GenBank/DDBJ databases">
        <title>Genome sequence of Variovorax paradoxus TBEA6.</title>
        <authorList>
            <person name="Poehlein A."/>
            <person name="Schuldes J."/>
            <person name="Wuebbeler J.H."/>
            <person name="Hiessl S."/>
            <person name="Steinbuechel A."/>
            <person name="Daniel R."/>
        </authorList>
    </citation>
    <scope>NUCLEOTIDE SEQUENCE [LARGE SCALE GENOMIC DNA]</scope>
    <source>
        <strain evidence="5 6">TBEA6</strain>
    </source>
</reference>
<dbReference type="Pfam" id="PF13458">
    <property type="entry name" value="Peripla_BP_6"/>
    <property type="match status" value="1"/>
</dbReference>
<dbReference type="InterPro" id="IPR028081">
    <property type="entry name" value="Leu-bd"/>
</dbReference>
<gene>
    <name evidence="5" type="primary">amiC4</name>
    <name evidence="5" type="ORF">VPARA_27380</name>
</gene>
<organism evidence="5 6">
    <name type="scientific">Variovorax paradoxus</name>
    <dbReference type="NCBI Taxonomy" id="34073"/>
    <lineage>
        <taxon>Bacteria</taxon>
        <taxon>Pseudomonadati</taxon>
        <taxon>Pseudomonadota</taxon>
        <taxon>Betaproteobacteria</taxon>
        <taxon>Burkholderiales</taxon>
        <taxon>Comamonadaceae</taxon>
        <taxon>Variovorax</taxon>
    </lineage>
</organism>